<dbReference type="InterPro" id="IPR007867">
    <property type="entry name" value="GMC_OxRtase_C"/>
</dbReference>
<evidence type="ECO:0000256" key="5">
    <source>
        <dbReference type="PIRSR" id="PIRSR000137-2"/>
    </source>
</evidence>
<reference evidence="10" key="1">
    <citation type="submission" date="2025-08" db="UniProtKB">
        <authorList>
            <consortium name="RefSeq"/>
        </authorList>
    </citation>
    <scope>IDENTIFICATION</scope>
    <source>
        <tissue evidence="10">Whole sample</tissue>
    </source>
</reference>
<dbReference type="Pfam" id="PF05199">
    <property type="entry name" value="GMC_oxred_C"/>
    <property type="match status" value="1"/>
</dbReference>
<dbReference type="RefSeq" id="XP_022308580.1">
    <property type="nucleotide sequence ID" value="XM_022452872.1"/>
</dbReference>
<dbReference type="InterPro" id="IPR000172">
    <property type="entry name" value="GMC_OxRdtase_N"/>
</dbReference>
<dbReference type="GO" id="GO:0016614">
    <property type="term" value="F:oxidoreductase activity, acting on CH-OH group of donors"/>
    <property type="evidence" value="ECO:0007669"/>
    <property type="project" value="InterPro"/>
</dbReference>
<dbReference type="PROSITE" id="PS00624">
    <property type="entry name" value="GMC_OXRED_2"/>
    <property type="match status" value="1"/>
</dbReference>
<keyword evidence="4 5" id="KW-0274">FAD</keyword>
<dbReference type="GeneID" id="111114530"/>
<accession>A0A8B8BZ47</accession>
<evidence type="ECO:0000256" key="1">
    <source>
        <dbReference type="ARBA" id="ARBA00001974"/>
    </source>
</evidence>
<dbReference type="InterPro" id="IPR036188">
    <property type="entry name" value="FAD/NAD-bd_sf"/>
</dbReference>
<dbReference type="PANTHER" id="PTHR11552:SF147">
    <property type="entry name" value="CHOLINE DEHYDROGENASE, MITOCHONDRIAL"/>
    <property type="match status" value="1"/>
</dbReference>
<dbReference type="AlphaFoldDB" id="A0A8B8BZ47"/>
<evidence type="ECO:0000259" key="7">
    <source>
        <dbReference type="PROSITE" id="PS00623"/>
    </source>
</evidence>
<protein>
    <submittedName>
        <fullName evidence="10">Uncharacterized protein LOC111114530</fullName>
    </submittedName>
</protein>
<evidence type="ECO:0000313" key="10">
    <source>
        <dbReference type="RefSeq" id="XP_022308580.1"/>
    </source>
</evidence>
<dbReference type="PANTHER" id="PTHR11552">
    <property type="entry name" value="GLUCOSE-METHANOL-CHOLINE GMC OXIDOREDUCTASE"/>
    <property type="match status" value="1"/>
</dbReference>
<evidence type="ECO:0000256" key="2">
    <source>
        <dbReference type="ARBA" id="ARBA00010790"/>
    </source>
</evidence>
<dbReference type="InterPro" id="IPR012132">
    <property type="entry name" value="GMC_OxRdtase"/>
</dbReference>
<comment type="cofactor">
    <cofactor evidence="1 5">
        <name>FAD</name>
        <dbReference type="ChEBI" id="CHEBI:57692"/>
    </cofactor>
</comment>
<proteinExistence type="inferred from homology"/>
<dbReference type="Gene3D" id="3.50.50.60">
    <property type="entry name" value="FAD/NAD(P)-binding domain"/>
    <property type="match status" value="1"/>
</dbReference>
<dbReference type="GO" id="GO:0050660">
    <property type="term" value="F:flavin adenine dinucleotide binding"/>
    <property type="evidence" value="ECO:0007669"/>
    <property type="project" value="InterPro"/>
</dbReference>
<gene>
    <name evidence="10" type="primary">LOC111114530</name>
</gene>
<dbReference type="Gene3D" id="3.30.560.10">
    <property type="entry name" value="Glucose Oxidase, domain 3"/>
    <property type="match status" value="1"/>
</dbReference>
<feature type="domain" description="Glucose-methanol-choline oxidoreductase N-terminal" evidence="8">
    <location>
        <begin position="294"/>
        <end position="308"/>
    </location>
</feature>
<feature type="binding site" evidence="5">
    <location>
        <position position="259"/>
    </location>
    <ligand>
        <name>FAD</name>
        <dbReference type="ChEBI" id="CHEBI:57692"/>
    </ligand>
</feature>
<evidence type="ECO:0000256" key="4">
    <source>
        <dbReference type="ARBA" id="ARBA00022827"/>
    </source>
</evidence>
<evidence type="ECO:0000313" key="9">
    <source>
        <dbReference type="Proteomes" id="UP000694844"/>
    </source>
</evidence>
<dbReference type="Proteomes" id="UP000694844">
    <property type="component" value="Chromosome 9"/>
</dbReference>
<organism evidence="9 10">
    <name type="scientific">Crassostrea virginica</name>
    <name type="common">Eastern oyster</name>
    <dbReference type="NCBI Taxonomy" id="6565"/>
    <lineage>
        <taxon>Eukaryota</taxon>
        <taxon>Metazoa</taxon>
        <taxon>Spiralia</taxon>
        <taxon>Lophotrochozoa</taxon>
        <taxon>Mollusca</taxon>
        <taxon>Bivalvia</taxon>
        <taxon>Autobranchia</taxon>
        <taxon>Pteriomorphia</taxon>
        <taxon>Ostreida</taxon>
        <taxon>Ostreoidea</taxon>
        <taxon>Ostreidae</taxon>
        <taxon>Crassostrea</taxon>
    </lineage>
</organism>
<name>A0A8B8BZ47_CRAVI</name>
<sequence>MIRLGAVVIALCAVLGAYVFIERGRTRHALQAPLNDTYDFIIVGAGSAGCVLANRLSEDPGTSVLIVEAGGSEDDNRMMSVPFAAPTLQTSEQDWAFRTVPQKKACLGLKDKRSAWPRGKVLGGSSSLNYMHYIRGSRHDYDAWDKEGCEGWSYQDVLPYFIKSEDLQISKLRNSKYHGRGGPLTVSDGWATPISDVLKNAIKELGYPATDFNENAESTEGYYRGQETTKNGVRWSTAKAFLRPAMDRSNLHVSIKSYVTKVLIENGKAVGVSFVKDNKKHIVKARREVIVSAGTIQSPAILMLSGIGPKKYLESVGIQTVADLPVGHNLQDHAIITMKFYENSSLSTQHPSSFTNLLKYITMKSGPLSKSHLETGAFLVKGEMGAPNIQISAFGLDLSEDTKGIDDTIKIFNLDPKMKDGMLNHSRKILRDSGSSFIVLLFLLRPKSKGTIELQSDDPFDPPLIDPKYLDHPDDINVLLKGVKEILKLANTKTFESIGASVQDPYDEYYPPCNDLPYSSNDYWACRIQHFTLTGYHPTSTCRMGAANDPTAVVDPQLRVKGIKNLRVVDASVMRNVPSGNTNAPTIMIAEKAADMIRGIDSVKDIRKYIN</sequence>
<feature type="domain" description="Glucose-methanol-choline oxidoreductase N-terminal" evidence="7">
    <location>
        <begin position="119"/>
        <end position="142"/>
    </location>
</feature>
<keyword evidence="9" id="KW-1185">Reference proteome</keyword>
<feature type="binding site" evidence="5">
    <location>
        <position position="121"/>
    </location>
    <ligand>
        <name>FAD</name>
        <dbReference type="ChEBI" id="CHEBI:57692"/>
    </ligand>
</feature>
<keyword evidence="3 6" id="KW-0285">Flavoprotein</keyword>
<comment type="similarity">
    <text evidence="2 6">Belongs to the GMC oxidoreductase family.</text>
</comment>
<evidence type="ECO:0000256" key="3">
    <source>
        <dbReference type="ARBA" id="ARBA00022630"/>
    </source>
</evidence>
<dbReference type="SUPFAM" id="SSF54373">
    <property type="entry name" value="FAD-linked reductases, C-terminal domain"/>
    <property type="match status" value="1"/>
</dbReference>
<dbReference type="SUPFAM" id="SSF51905">
    <property type="entry name" value="FAD/NAD(P)-binding domain"/>
    <property type="match status" value="1"/>
</dbReference>
<dbReference type="KEGG" id="cvn:111114530"/>
<dbReference type="PIRSF" id="PIRSF000137">
    <property type="entry name" value="Alcohol_oxidase"/>
    <property type="match status" value="1"/>
</dbReference>
<dbReference type="OrthoDB" id="269227at2759"/>
<dbReference type="Pfam" id="PF00732">
    <property type="entry name" value="GMC_oxred_N"/>
    <property type="match status" value="1"/>
</dbReference>
<dbReference type="PROSITE" id="PS00623">
    <property type="entry name" value="GMC_OXRED_1"/>
    <property type="match status" value="1"/>
</dbReference>
<evidence type="ECO:0000259" key="8">
    <source>
        <dbReference type="PROSITE" id="PS00624"/>
    </source>
</evidence>
<evidence type="ECO:0000256" key="6">
    <source>
        <dbReference type="RuleBase" id="RU003968"/>
    </source>
</evidence>